<evidence type="ECO:0000256" key="1">
    <source>
        <dbReference type="SAM" id="SignalP"/>
    </source>
</evidence>
<dbReference type="PANTHER" id="PTHR30619">
    <property type="entry name" value="DNA INTERNALIZATION/COMPETENCE PROTEIN COMEC/REC2"/>
    <property type="match status" value="1"/>
</dbReference>
<dbReference type="Pfam" id="PF00753">
    <property type="entry name" value="Lactamase_B"/>
    <property type="match status" value="1"/>
</dbReference>
<dbReference type="SMART" id="SM00849">
    <property type="entry name" value="Lactamase_B"/>
    <property type="match status" value="1"/>
</dbReference>
<sequence length="328" mass="36928">MKKTGLILTAAMLILAMLIPLCAAAEEEMIPPSPEPPSERIVRPTPVPTAEPTETFVDHVHQPTLYPRFYFQNGRKLLDIWFPNIKDGDAAVLVYDGEVWMIDCGDRKHGKAIANLLRQLGITRIDRLFNSHLHHDHIDGLSDTAGAAKIQELLICFPATQTKSGQTMVYATQRLQIPVKEYHDGERFTMGDGAVELLIMKNNETYLDMNNQSAVTRITYGQRTILFMADMEQPGQEAMFKRTDPELLKCDIVKYPHHAKSDMFSPFFDAMGAKLAVVTSVEGRGDSGQTALINRGLPAIYTYSDTWFTHLVTDGEYWLCERVPIKVK</sequence>
<keyword evidence="1" id="KW-0732">Signal</keyword>
<reference evidence="3" key="1">
    <citation type="journal article" date="2013" name="PLoS ONE">
        <title>Metagenomic insights into the carbohydrate-active enzymes carried by the microorganisms adhering to solid digesta in the rumen of cows.</title>
        <authorList>
            <person name="Wang L."/>
            <person name="Hatem A."/>
            <person name="Catalyurek U.V."/>
            <person name="Morrison M."/>
            <person name="Yu Z."/>
        </authorList>
    </citation>
    <scope>NUCLEOTIDE SEQUENCE</scope>
</reference>
<dbReference type="PANTHER" id="PTHR30619:SF1">
    <property type="entry name" value="RECOMBINATION PROTEIN 2"/>
    <property type="match status" value="1"/>
</dbReference>
<name>W0FL35_9BACT</name>
<protein>
    <submittedName>
        <fullName evidence="3">Beta-lactamase domain-containing protein</fullName>
    </submittedName>
</protein>
<dbReference type="InterPro" id="IPR035681">
    <property type="entry name" value="ComA-like_MBL"/>
</dbReference>
<feature type="chain" id="PRO_5004788706" evidence="1">
    <location>
        <begin position="26"/>
        <end position="328"/>
    </location>
</feature>
<dbReference type="InterPro" id="IPR001279">
    <property type="entry name" value="Metallo-B-lactamas"/>
</dbReference>
<dbReference type="InterPro" id="IPR036866">
    <property type="entry name" value="RibonucZ/Hydroxyglut_hydro"/>
</dbReference>
<accession>W0FL35</accession>
<dbReference type="EMBL" id="KC246786">
    <property type="protein sequence ID" value="AHF24169.1"/>
    <property type="molecule type" value="Genomic_DNA"/>
</dbReference>
<dbReference type="InterPro" id="IPR052159">
    <property type="entry name" value="Competence_DNA_uptake"/>
</dbReference>
<dbReference type="AlphaFoldDB" id="W0FL35"/>
<dbReference type="SUPFAM" id="SSF56281">
    <property type="entry name" value="Metallo-hydrolase/oxidoreductase"/>
    <property type="match status" value="1"/>
</dbReference>
<dbReference type="Gene3D" id="3.60.15.10">
    <property type="entry name" value="Ribonuclease Z/Hydroxyacylglutathione hydrolase-like"/>
    <property type="match status" value="1"/>
</dbReference>
<organism evidence="3">
    <name type="scientific">uncultured bacterium Contig1831</name>
    <dbReference type="NCBI Taxonomy" id="1393521"/>
    <lineage>
        <taxon>Bacteria</taxon>
        <taxon>environmental samples</taxon>
    </lineage>
</organism>
<evidence type="ECO:0000313" key="3">
    <source>
        <dbReference type="EMBL" id="AHF24169.1"/>
    </source>
</evidence>
<proteinExistence type="predicted"/>
<dbReference type="CDD" id="cd07731">
    <property type="entry name" value="ComA-like_MBL-fold"/>
    <property type="match status" value="1"/>
</dbReference>
<feature type="domain" description="Metallo-beta-lactamase" evidence="2">
    <location>
        <begin position="88"/>
        <end position="258"/>
    </location>
</feature>
<evidence type="ECO:0000259" key="2">
    <source>
        <dbReference type="SMART" id="SM00849"/>
    </source>
</evidence>
<feature type="signal peptide" evidence="1">
    <location>
        <begin position="1"/>
        <end position="25"/>
    </location>
</feature>